<comment type="caution">
    <text evidence="1">The sequence shown here is derived from an EMBL/GenBank/DDBJ whole genome shotgun (WGS) entry which is preliminary data.</text>
</comment>
<name>A0ACB9Q6B7_BAUVA</name>
<protein>
    <submittedName>
        <fullName evidence="1">Uncharacterized protein</fullName>
    </submittedName>
</protein>
<reference evidence="1 2" key="1">
    <citation type="journal article" date="2022" name="DNA Res.">
        <title>Chromosomal-level genome assembly of the orchid tree Bauhinia variegata (Leguminosae; Cercidoideae) supports the allotetraploid origin hypothesis of Bauhinia.</title>
        <authorList>
            <person name="Zhong Y."/>
            <person name="Chen Y."/>
            <person name="Zheng D."/>
            <person name="Pang J."/>
            <person name="Liu Y."/>
            <person name="Luo S."/>
            <person name="Meng S."/>
            <person name="Qian L."/>
            <person name="Wei D."/>
            <person name="Dai S."/>
            <person name="Zhou R."/>
        </authorList>
    </citation>
    <scope>NUCLEOTIDE SEQUENCE [LARGE SCALE GENOMIC DNA]</scope>
    <source>
        <strain evidence="1">BV-YZ2020</strain>
    </source>
</reference>
<sequence length="174" mass="20239">MSLNPFSHSSRRHESTPYYGQRRDLFHQEPEYRGAVTRPEYREALTSSPGNHLSHKNESSARVNVKVDWKETPEMHEFKVHLPGLRRDEVKVEVEGDRVVCITGERMEEREEQNGKWTHVELTKGTFVQRLTLPENANPNHVKAYMENGVLTLTVPKHEVARNYYARPVSIYGN</sequence>
<gene>
    <name evidence="1" type="ORF">L6164_000564</name>
</gene>
<proteinExistence type="predicted"/>
<accession>A0ACB9Q6B7</accession>
<keyword evidence="2" id="KW-1185">Reference proteome</keyword>
<dbReference type="EMBL" id="CM039426">
    <property type="protein sequence ID" value="KAI4356547.1"/>
    <property type="molecule type" value="Genomic_DNA"/>
</dbReference>
<evidence type="ECO:0000313" key="1">
    <source>
        <dbReference type="EMBL" id="KAI4356547.1"/>
    </source>
</evidence>
<dbReference type="Proteomes" id="UP000828941">
    <property type="component" value="Chromosome 1"/>
</dbReference>
<organism evidence="1 2">
    <name type="scientific">Bauhinia variegata</name>
    <name type="common">Purple orchid tree</name>
    <name type="synonym">Phanera variegata</name>
    <dbReference type="NCBI Taxonomy" id="167791"/>
    <lineage>
        <taxon>Eukaryota</taxon>
        <taxon>Viridiplantae</taxon>
        <taxon>Streptophyta</taxon>
        <taxon>Embryophyta</taxon>
        <taxon>Tracheophyta</taxon>
        <taxon>Spermatophyta</taxon>
        <taxon>Magnoliopsida</taxon>
        <taxon>eudicotyledons</taxon>
        <taxon>Gunneridae</taxon>
        <taxon>Pentapetalae</taxon>
        <taxon>rosids</taxon>
        <taxon>fabids</taxon>
        <taxon>Fabales</taxon>
        <taxon>Fabaceae</taxon>
        <taxon>Cercidoideae</taxon>
        <taxon>Cercideae</taxon>
        <taxon>Bauhiniinae</taxon>
        <taxon>Bauhinia</taxon>
    </lineage>
</organism>
<evidence type="ECO:0000313" key="2">
    <source>
        <dbReference type="Proteomes" id="UP000828941"/>
    </source>
</evidence>